<keyword evidence="7" id="KW-0732">Signal</keyword>
<dbReference type="EnsemblMetazoa" id="CJA00171.1">
    <property type="protein sequence ID" value="CJA00171.1"/>
    <property type="gene ID" value="WBGene00119374"/>
</dbReference>
<keyword evidence="2" id="KW-0964">Secreted</keyword>
<dbReference type="InterPro" id="IPR002223">
    <property type="entry name" value="Kunitz_BPTI"/>
</dbReference>
<evidence type="ECO:0000313" key="9">
    <source>
        <dbReference type="EnsemblMetazoa" id="CJA00171.1"/>
    </source>
</evidence>
<dbReference type="GO" id="GO:0005615">
    <property type="term" value="C:extracellular space"/>
    <property type="evidence" value="ECO:0007669"/>
    <property type="project" value="TreeGrafter"/>
</dbReference>
<keyword evidence="3" id="KW-0646">Protease inhibitor</keyword>
<feature type="domain" description="BPTI/Kunitz inhibitor" evidence="8">
    <location>
        <begin position="87"/>
        <end position="137"/>
    </location>
</feature>
<keyword evidence="10" id="KW-1185">Reference proteome</keyword>
<feature type="region of interest" description="Disordered" evidence="6">
    <location>
        <begin position="390"/>
        <end position="418"/>
    </location>
</feature>
<evidence type="ECO:0000256" key="7">
    <source>
        <dbReference type="SAM" id="SignalP"/>
    </source>
</evidence>
<proteinExistence type="predicted"/>
<evidence type="ECO:0000313" key="10">
    <source>
        <dbReference type="Proteomes" id="UP000005237"/>
    </source>
</evidence>
<comment type="subcellular location">
    <subcellularLocation>
        <location evidence="1">Secreted</location>
    </subcellularLocation>
</comment>
<dbReference type="PRINTS" id="PR00759">
    <property type="entry name" value="BASICPTASE"/>
</dbReference>
<dbReference type="CDD" id="cd00109">
    <property type="entry name" value="Kunitz-type"/>
    <property type="match status" value="2"/>
</dbReference>
<name>A0A8R1DEL2_CAEJA</name>
<dbReference type="FunFam" id="4.10.410.10:FF:000020">
    <property type="entry name" value="Collagen, type VI, alpha 3"/>
    <property type="match status" value="1"/>
</dbReference>
<evidence type="ECO:0000256" key="4">
    <source>
        <dbReference type="ARBA" id="ARBA00022900"/>
    </source>
</evidence>
<dbReference type="AlphaFoldDB" id="A0A8R1DEL2"/>
<feature type="compositionally biased region" description="Pro residues" evidence="6">
    <location>
        <begin position="708"/>
        <end position="717"/>
    </location>
</feature>
<sequence>MMLLILLFGCTALISAQQLLSNSRCNHWPDRGTCELQFHVKWYYDRYDHRCRRFFYGGCDGNENRFDTLEECSSQCHYQEPTNRYRCFQPHDPGHCNADIERWFFDQDKKQCVCSWWSGCGGNSNIYYSYNHCMLICGDYAEHGPGIDEKYWGRQMNHSMSAESLKVFNNPSLQFNKFSEEPYSVQVPRENYNYNYNYNSNLNLNHPKAISENWNKQLLTINISHSDDGPSYFHAAPVSTISNPIPHFSRTYKTQTNGLTIHRFDSEPRQMQEIDQNYQNPNPNWQIQEHTPIVDHGQLKRRFKVQKNRKVPPRMIHLRSRPDPNQSNAYKIQLDGDTESQRPVTYQVVREQDAHVQQHHQISQALADEAEETQRRIQQTIRRNYLDHARYQRPPVPPPQVAAPPQFAPQNSQTNNENYHPELVNQFRSHLDEHEKALRKKLEAQFPNHIITLIPHIETVRHPDGRNVIRQRIQWTAHPKESHLQQQVPQIPQVQNPTATIPSIPRTEEIPTTISPHELARLQHEKMQKTYEEEHRRRQEEHKREQEEHRLKIQQERERVLAEREKVLAEREKIANDRRIQYENEIRERQKEQALLRITTTPTPTTTIITTTEPVPSATYPTLLPIREIVYDADIRRPPPPPTSKTIAEPVDHFRPIIENVTPAPLSLEDIIAMDNQKSDYEDEYDVPMDFPDTEAPPLTTQASVRMTPPPPPPPTHAPRVQNNGGGQGMSPIVLPPTSEKKSRLFAPLSSEEYTQEVDFDPYVDFVM</sequence>
<keyword evidence="4" id="KW-0722">Serine protease inhibitor</keyword>
<dbReference type="SUPFAM" id="SSF57362">
    <property type="entry name" value="BPTI-like"/>
    <property type="match status" value="2"/>
</dbReference>
<protein>
    <recommendedName>
        <fullName evidence="8">BPTI/Kunitz inhibitor domain-containing protein</fullName>
    </recommendedName>
</protein>
<organism evidence="9 10">
    <name type="scientific">Caenorhabditis japonica</name>
    <dbReference type="NCBI Taxonomy" id="281687"/>
    <lineage>
        <taxon>Eukaryota</taxon>
        <taxon>Metazoa</taxon>
        <taxon>Ecdysozoa</taxon>
        <taxon>Nematoda</taxon>
        <taxon>Chromadorea</taxon>
        <taxon>Rhabditida</taxon>
        <taxon>Rhabditina</taxon>
        <taxon>Rhabditomorpha</taxon>
        <taxon>Rhabditoidea</taxon>
        <taxon>Rhabditidae</taxon>
        <taxon>Peloderinae</taxon>
        <taxon>Caenorhabditis</taxon>
    </lineage>
</organism>
<feature type="chain" id="PRO_5035816672" description="BPTI/Kunitz inhibitor domain-containing protein" evidence="7">
    <location>
        <begin position="17"/>
        <end position="768"/>
    </location>
</feature>
<dbReference type="Gene3D" id="4.10.410.10">
    <property type="entry name" value="Pancreatic trypsin inhibitor Kunitz domain"/>
    <property type="match status" value="2"/>
</dbReference>
<reference evidence="10" key="1">
    <citation type="submission" date="2010-08" db="EMBL/GenBank/DDBJ databases">
        <authorList>
            <consortium name="Caenorhabditis japonica Sequencing Consortium"/>
            <person name="Wilson R.K."/>
        </authorList>
    </citation>
    <scope>NUCLEOTIDE SEQUENCE [LARGE SCALE GENOMIC DNA]</scope>
    <source>
        <strain evidence="10">DF5081</strain>
    </source>
</reference>
<feature type="region of interest" description="Disordered" evidence="6">
    <location>
        <begin position="530"/>
        <end position="549"/>
    </location>
</feature>
<dbReference type="PANTHER" id="PTHR10083">
    <property type="entry name" value="KUNITZ-TYPE PROTEASE INHIBITOR-RELATED"/>
    <property type="match status" value="1"/>
</dbReference>
<feature type="domain" description="BPTI/Kunitz inhibitor" evidence="8">
    <location>
        <begin position="25"/>
        <end position="76"/>
    </location>
</feature>
<evidence type="ECO:0000256" key="5">
    <source>
        <dbReference type="ARBA" id="ARBA00023157"/>
    </source>
</evidence>
<feature type="region of interest" description="Disordered" evidence="6">
    <location>
        <begin position="694"/>
        <end position="748"/>
    </location>
</feature>
<dbReference type="Proteomes" id="UP000005237">
    <property type="component" value="Unassembled WGS sequence"/>
</dbReference>
<dbReference type="InterPro" id="IPR050098">
    <property type="entry name" value="TFPI/VKTCI-like"/>
</dbReference>
<dbReference type="InterPro" id="IPR020901">
    <property type="entry name" value="Prtase_inh_Kunz-CS"/>
</dbReference>
<dbReference type="GO" id="GO:0004867">
    <property type="term" value="F:serine-type endopeptidase inhibitor activity"/>
    <property type="evidence" value="ECO:0007669"/>
    <property type="project" value="UniProtKB-KW"/>
</dbReference>
<evidence type="ECO:0000256" key="1">
    <source>
        <dbReference type="ARBA" id="ARBA00004613"/>
    </source>
</evidence>
<dbReference type="InterPro" id="IPR036880">
    <property type="entry name" value="Kunitz_BPTI_sf"/>
</dbReference>
<keyword evidence="5" id="KW-1015">Disulfide bond</keyword>
<accession>A0A8R1DEL2</accession>
<evidence type="ECO:0000259" key="8">
    <source>
        <dbReference type="PROSITE" id="PS50279"/>
    </source>
</evidence>
<feature type="signal peptide" evidence="7">
    <location>
        <begin position="1"/>
        <end position="16"/>
    </location>
</feature>
<dbReference type="OMA" id="DEKYWGR"/>
<dbReference type="PROSITE" id="PS50279">
    <property type="entry name" value="BPTI_KUNITZ_2"/>
    <property type="match status" value="2"/>
</dbReference>
<evidence type="ECO:0000256" key="3">
    <source>
        <dbReference type="ARBA" id="ARBA00022690"/>
    </source>
</evidence>
<reference evidence="9" key="2">
    <citation type="submission" date="2022-06" db="UniProtKB">
        <authorList>
            <consortium name="EnsemblMetazoa"/>
        </authorList>
    </citation>
    <scope>IDENTIFICATION</scope>
    <source>
        <strain evidence="9">DF5081</strain>
    </source>
</reference>
<dbReference type="PANTHER" id="PTHR10083:SF381">
    <property type="entry name" value="BPTI_KUNITZ INHIBITOR DOMAIN-CONTAINING PROTEIN"/>
    <property type="match status" value="1"/>
</dbReference>
<evidence type="ECO:0000256" key="6">
    <source>
        <dbReference type="SAM" id="MobiDB-lite"/>
    </source>
</evidence>
<evidence type="ECO:0000256" key="2">
    <source>
        <dbReference type="ARBA" id="ARBA00022525"/>
    </source>
</evidence>
<dbReference type="Pfam" id="PF00014">
    <property type="entry name" value="Kunitz_BPTI"/>
    <property type="match status" value="2"/>
</dbReference>
<dbReference type="PROSITE" id="PS00280">
    <property type="entry name" value="BPTI_KUNITZ_1"/>
    <property type="match status" value="1"/>
</dbReference>
<dbReference type="SMART" id="SM00131">
    <property type="entry name" value="KU"/>
    <property type="match status" value="2"/>
</dbReference>